<evidence type="ECO:0000256" key="3">
    <source>
        <dbReference type="ARBA" id="ARBA00023163"/>
    </source>
</evidence>
<sequence>MPASDNLVDSNLTNNLATNKNQNGVQSLEIGLSILDVLIEYNEPMMLKDIAQVMQMHPAKCHRYLVSLIRKNYARKLSDGRYGLGDRVNALAALGHTGYNQSNILERLTHIANEIKDTLNCAVQIAKWFNEGPIIIHSVEPDSPISIITRIGSRMPLTTSATGQLFASYQPDAIIEPLVMAEWQTKDKMELAAQWQHFTQLQTKIRTQGYATVTGDMLMGINAITIPVILPQPTNAFATSSIHHDNNDKRPPENLSLEYAITIIGTTEQLPMSKQHNVVEQILAIAQRYQIA</sequence>
<keyword evidence="2" id="KW-0238">DNA-binding</keyword>
<dbReference type="PROSITE" id="PS51077">
    <property type="entry name" value="HTH_ICLR"/>
    <property type="match status" value="1"/>
</dbReference>
<organism evidence="6 7">
    <name type="scientific">Psychrobacter alimentarius</name>
    <dbReference type="NCBI Taxonomy" id="261164"/>
    <lineage>
        <taxon>Bacteria</taxon>
        <taxon>Pseudomonadati</taxon>
        <taxon>Pseudomonadota</taxon>
        <taxon>Gammaproteobacteria</taxon>
        <taxon>Moraxellales</taxon>
        <taxon>Moraxellaceae</taxon>
        <taxon>Psychrobacter</taxon>
    </lineage>
</organism>
<reference evidence="6 7" key="1">
    <citation type="submission" date="2016-03" db="EMBL/GenBank/DDBJ databases">
        <title>Genome sequencing of Psychrobacter alimentarius PAMC 27889.</title>
        <authorList>
            <person name="Lee J."/>
            <person name="Kim O.-S."/>
        </authorList>
    </citation>
    <scope>NUCLEOTIDE SEQUENCE [LARGE SCALE GENOMIC DNA]</scope>
    <source>
        <strain evidence="6 7">PAMC 27889</strain>
    </source>
</reference>
<evidence type="ECO:0000313" key="6">
    <source>
        <dbReference type="EMBL" id="AMT96805.1"/>
    </source>
</evidence>
<dbReference type="Gene3D" id="3.30.450.40">
    <property type="match status" value="1"/>
</dbReference>
<feature type="domain" description="HTH iclR-type" evidence="4">
    <location>
        <begin position="25"/>
        <end position="86"/>
    </location>
</feature>
<accession>A0ABN4N5U7</accession>
<dbReference type="Pfam" id="PF01614">
    <property type="entry name" value="IclR_C"/>
    <property type="match status" value="1"/>
</dbReference>
<evidence type="ECO:0000259" key="4">
    <source>
        <dbReference type="PROSITE" id="PS51077"/>
    </source>
</evidence>
<dbReference type="SUPFAM" id="SSF55781">
    <property type="entry name" value="GAF domain-like"/>
    <property type="match status" value="1"/>
</dbReference>
<protein>
    <submittedName>
        <fullName evidence="6">IclR family transcriptional regulator</fullName>
    </submittedName>
</protein>
<evidence type="ECO:0000313" key="7">
    <source>
        <dbReference type="Proteomes" id="UP000076104"/>
    </source>
</evidence>
<dbReference type="InterPro" id="IPR050707">
    <property type="entry name" value="HTH_MetabolicPath_Reg"/>
</dbReference>
<gene>
    <name evidence="6" type="ORF">A3K91_1199</name>
</gene>
<dbReference type="InterPro" id="IPR029016">
    <property type="entry name" value="GAF-like_dom_sf"/>
</dbReference>
<dbReference type="Gene3D" id="1.10.10.10">
    <property type="entry name" value="Winged helix-like DNA-binding domain superfamily/Winged helix DNA-binding domain"/>
    <property type="match status" value="1"/>
</dbReference>
<dbReference type="InterPro" id="IPR005471">
    <property type="entry name" value="Tscrpt_reg_IclR_N"/>
</dbReference>
<keyword evidence="1" id="KW-0805">Transcription regulation</keyword>
<dbReference type="InterPro" id="IPR036390">
    <property type="entry name" value="WH_DNA-bd_sf"/>
</dbReference>
<name>A0ABN4N5U7_9GAMM</name>
<keyword evidence="7" id="KW-1185">Reference proteome</keyword>
<dbReference type="EMBL" id="CP014945">
    <property type="protein sequence ID" value="AMT96805.1"/>
    <property type="molecule type" value="Genomic_DNA"/>
</dbReference>
<evidence type="ECO:0000259" key="5">
    <source>
        <dbReference type="PROSITE" id="PS51078"/>
    </source>
</evidence>
<dbReference type="InterPro" id="IPR036388">
    <property type="entry name" value="WH-like_DNA-bd_sf"/>
</dbReference>
<dbReference type="InterPro" id="IPR014757">
    <property type="entry name" value="Tscrpt_reg_IclR_C"/>
</dbReference>
<feature type="domain" description="IclR-ED" evidence="5">
    <location>
        <begin position="90"/>
        <end position="292"/>
    </location>
</feature>
<dbReference type="PROSITE" id="PS51078">
    <property type="entry name" value="ICLR_ED"/>
    <property type="match status" value="1"/>
</dbReference>
<dbReference type="PANTHER" id="PTHR30136">
    <property type="entry name" value="HELIX-TURN-HELIX TRANSCRIPTIONAL REGULATOR, ICLR FAMILY"/>
    <property type="match status" value="1"/>
</dbReference>
<evidence type="ECO:0000256" key="2">
    <source>
        <dbReference type="ARBA" id="ARBA00023125"/>
    </source>
</evidence>
<dbReference type="SMART" id="SM00346">
    <property type="entry name" value="HTH_ICLR"/>
    <property type="match status" value="1"/>
</dbReference>
<dbReference type="Proteomes" id="UP000076104">
    <property type="component" value="Chromosome"/>
</dbReference>
<dbReference type="PANTHER" id="PTHR30136:SF8">
    <property type="entry name" value="TRANSCRIPTIONAL REGULATORY PROTEIN"/>
    <property type="match status" value="1"/>
</dbReference>
<proteinExistence type="predicted"/>
<dbReference type="RefSeq" id="WP_062845892.1">
    <property type="nucleotide sequence ID" value="NZ_CP014945.1"/>
</dbReference>
<dbReference type="Pfam" id="PF09339">
    <property type="entry name" value="HTH_IclR"/>
    <property type="match status" value="1"/>
</dbReference>
<dbReference type="GeneID" id="33060464"/>
<evidence type="ECO:0000256" key="1">
    <source>
        <dbReference type="ARBA" id="ARBA00023015"/>
    </source>
</evidence>
<keyword evidence="3" id="KW-0804">Transcription</keyword>
<dbReference type="SUPFAM" id="SSF46785">
    <property type="entry name" value="Winged helix' DNA-binding domain"/>
    <property type="match status" value="1"/>
</dbReference>